<reference evidence="10 11" key="1">
    <citation type="submission" date="2019-02" db="EMBL/GenBank/DDBJ databases">
        <title>Draft genome sequence of Amycolatopsis sp. 8-3EHSu isolated from roots of Suaeda maritima.</title>
        <authorList>
            <person name="Duangmal K."/>
            <person name="Chantavorakit T."/>
        </authorList>
    </citation>
    <scope>NUCLEOTIDE SEQUENCE [LARGE SCALE GENOMIC DNA]</scope>
    <source>
        <strain evidence="10 11">8-3EHSu</strain>
    </source>
</reference>
<dbReference type="PROSITE" id="PS00086">
    <property type="entry name" value="CYTOCHROME_P450"/>
    <property type="match status" value="1"/>
</dbReference>
<dbReference type="InterPro" id="IPR017972">
    <property type="entry name" value="Cyt_P450_CS"/>
</dbReference>
<comment type="similarity">
    <text evidence="2 9">Belongs to the cytochrome P450 family.</text>
</comment>
<evidence type="ECO:0000256" key="5">
    <source>
        <dbReference type="ARBA" id="ARBA00023002"/>
    </source>
</evidence>
<dbReference type="FunFam" id="1.10.630.10:FF:000018">
    <property type="entry name" value="Cytochrome P450 monooxygenase"/>
    <property type="match status" value="1"/>
</dbReference>
<accession>A0A4Q7J2F5</accession>
<keyword evidence="4 9" id="KW-0479">Metal-binding</keyword>
<evidence type="ECO:0000256" key="8">
    <source>
        <dbReference type="ARBA" id="ARBA00055433"/>
    </source>
</evidence>
<dbReference type="RefSeq" id="WP_130477891.1">
    <property type="nucleotide sequence ID" value="NZ_SFCC01000013.1"/>
</dbReference>
<evidence type="ECO:0000256" key="3">
    <source>
        <dbReference type="ARBA" id="ARBA00022617"/>
    </source>
</evidence>
<dbReference type="GO" id="GO:0005506">
    <property type="term" value="F:iron ion binding"/>
    <property type="evidence" value="ECO:0007669"/>
    <property type="project" value="InterPro"/>
</dbReference>
<dbReference type="PANTHER" id="PTHR46696">
    <property type="entry name" value="P450, PUTATIVE (EUROFUNG)-RELATED"/>
    <property type="match status" value="1"/>
</dbReference>
<dbReference type="EMBL" id="SFCC01000013">
    <property type="protein sequence ID" value="RZQ61077.1"/>
    <property type="molecule type" value="Genomic_DNA"/>
</dbReference>
<name>A0A4Q7J2F5_9PSEU</name>
<keyword evidence="11" id="KW-1185">Reference proteome</keyword>
<protein>
    <submittedName>
        <fullName evidence="10">Cytochrome P450</fullName>
    </submittedName>
</protein>
<dbReference type="PRINTS" id="PR00359">
    <property type="entry name" value="BP450"/>
</dbReference>
<dbReference type="OrthoDB" id="142769at2"/>
<dbReference type="Proteomes" id="UP000292003">
    <property type="component" value="Unassembled WGS sequence"/>
</dbReference>
<dbReference type="GO" id="GO:0020037">
    <property type="term" value="F:heme binding"/>
    <property type="evidence" value="ECO:0007669"/>
    <property type="project" value="InterPro"/>
</dbReference>
<evidence type="ECO:0000256" key="7">
    <source>
        <dbReference type="ARBA" id="ARBA00023033"/>
    </source>
</evidence>
<evidence type="ECO:0000313" key="10">
    <source>
        <dbReference type="EMBL" id="RZQ61077.1"/>
    </source>
</evidence>
<dbReference type="Gene3D" id="1.10.630.10">
    <property type="entry name" value="Cytochrome P450"/>
    <property type="match status" value="1"/>
</dbReference>
<dbReference type="PANTHER" id="PTHR46696:SF1">
    <property type="entry name" value="CYTOCHROME P450 YJIB-RELATED"/>
    <property type="match status" value="1"/>
</dbReference>
<dbReference type="GO" id="GO:0016705">
    <property type="term" value="F:oxidoreductase activity, acting on paired donors, with incorporation or reduction of molecular oxygen"/>
    <property type="evidence" value="ECO:0007669"/>
    <property type="project" value="InterPro"/>
</dbReference>
<dbReference type="InterPro" id="IPR002397">
    <property type="entry name" value="Cyt_P450_B"/>
</dbReference>
<evidence type="ECO:0000256" key="4">
    <source>
        <dbReference type="ARBA" id="ARBA00022723"/>
    </source>
</evidence>
<dbReference type="GO" id="GO:0004497">
    <property type="term" value="F:monooxygenase activity"/>
    <property type="evidence" value="ECO:0007669"/>
    <property type="project" value="UniProtKB-KW"/>
</dbReference>
<keyword evidence="7 9" id="KW-0503">Monooxygenase</keyword>
<evidence type="ECO:0000256" key="2">
    <source>
        <dbReference type="ARBA" id="ARBA00010617"/>
    </source>
</evidence>
<keyword evidence="5 9" id="KW-0560">Oxidoreductase</keyword>
<dbReference type="AlphaFoldDB" id="A0A4Q7J2F5"/>
<evidence type="ECO:0000256" key="6">
    <source>
        <dbReference type="ARBA" id="ARBA00023004"/>
    </source>
</evidence>
<evidence type="ECO:0000313" key="11">
    <source>
        <dbReference type="Proteomes" id="UP000292003"/>
    </source>
</evidence>
<dbReference type="Pfam" id="PF00067">
    <property type="entry name" value="p450"/>
    <property type="match status" value="1"/>
</dbReference>
<evidence type="ECO:0000256" key="1">
    <source>
        <dbReference type="ARBA" id="ARBA00004660"/>
    </source>
</evidence>
<sequence length="395" mass="43094">MSEPLYSTDLLLVDAARRHAGYARLRDAGPVHPIVLQSGETGWLVTGFETARVALTDLRLQGRTATVGNGRRMPEDLRRAMNSHMLNVGPPDHTRLRKLVSAAFTRRRMEQMRPRVQELTDDLLDALDTSGPVDLITGLALPLPVQVLTDLFGIPAEDSAEFHALTSALTSGSLPLGRLTVAATAMLDYVRPLLDRKRREPRPDLLSALVAVHDGEDRLTEDELTSMVFLLLTAGHETTVNLIGNGLLTLLSTPDELARLRADRGLLPRAVEELMRLESPVQIALRYATEPVELGGVAIPAGATVLVSLLAANRDPGRFDEPDEVRLDRAGNAQLAFGYGYHHCIGAPLARLEAVVAIGTVLDRFPRLRLARPAASLDWRPSPVMHGVHELPVLC</sequence>
<dbReference type="CDD" id="cd11029">
    <property type="entry name" value="CYP107-like"/>
    <property type="match status" value="1"/>
</dbReference>
<keyword evidence="6 9" id="KW-0408">Iron</keyword>
<dbReference type="SUPFAM" id="SSF48264">
    <property type="entry name" value="Cytochrome P450"/>
    <property type="match status" value="1"/>
</dbReference>
<comment type="pathway">
    <text evidence="1">Antibiotic biosynthesis; vancomycin biosynthesis.</text>
</comment>
<evidence type="ECO:0000256" key="9">
    <source>
        <dbReference type="RuleBase" id="RU000461"/>
    </source>
</evidence>
<organism evidence="10 11">
    <name type="scientific">Amycolatopsis suaedae</name>
    <dbReference type="NCBI Taxonomy" id="2510978"/>
    <lineage>
        <taxon>Bacteria</taxon>
        <taxon>Bacillati</taxon>
        <taxon>Actinomycetota</taxon>
        <taxon>Actinomycetes</taxon>
        <taxon>Pseudonocardiales</taxon>
        <taxon>Pseudonocardiaceae</taxon>
        <taxon>Amycolatopsis</taxon>
    </lineage>
</organism>
<dbReference type="InterPro" id="IPR036396">
    <property type="entry name" value="Cyt_P450_sf"/>
</dbReference>
<comment type="function">
    <text evidence="8">Involved in the coupling of aromatic side chains of the heptapeptide of vancomycin.</text>
</comment>
<keyword evidence="3 9" id="KW-0349">Heme</keyword>
<comment type="caution">
    <text evidence="10">The sequence shown here is derived from an EMBL/GenBank/DDBJ whole genome shotgun (WGS) entry which is preliminary data.</text>
</comment>
<dbReference type="InterPro" id="IPR001128">
    <property type="entry name" value="Cyt_P450"/>
</dbReference>
<dbReference type="PRINTS" id="PR00385">
    <property type="entry name" value="P450"/>
</dbReference>
<proteinExistence type="inferred from homology"/>
<gene>
    <name evidence="10" type="ORF">EWH70_24625</name>
</gene>